<evidence type="ECO:0000313" key="2">
    <source>
        <dbReference type="Proteomes" id="UP000584642"/>
    </source>
</evidence>
<keyword evidence="2" id="KW-1185">Reference proteome</keyword>
<sequence>MATARTGLLFEQTFDSGSIVSALGFKHSGNTDTTLATIAGQRAAEVTLDHYDSRVSYRTEIQPTKLPTAEFNNGMFAKMGHEYWYGMRLFLDEGWKQVDKVDTVLMQFHSQPDPGEAWRSPPVALQVVNKNGEQHLNLIVRSDSSKITTGSGEGRYDSSKQYDLGKIDGDIGKWTDLVWHVKWNHDGSGYLQLYKNGEIIADLKGANAFNDATGPYLKMGLYKYDWANGTDTGPDSRTVYIDDFRVGGSDADYATVAPGATGVAAAPAAPAKASGLTGTAGADKLVGGAEGETIAGGAGNDDLIGNGGNDVLKGGSGIDILTGGGGHDRYVKATLGEGIDYVTDFGPGDVLDLTALDQAVKAEFGHGLSAEHLHFVQSGTAALVTLDVDGKGGEPSETLFHLDGVAASSLHLGDDVLLQGHDGVA</sequence>
<dbReference type="InterPro" id="IPR019960">
    <property type="entry name" value="T1SS_VCA0849"/>
</dbReference>
<dbReference type="SUPFAM" id="SSF51120">
    <property type="entry name" value="beta-Roll"/>
    <property type="match status" value="1"/>
</dbReference>
<dbReference type="Gene3D" id="2.150.10.10">
    <property type="entry name" value="Serralysin-like metalloprotease, C-terminal"/>
    <property type="match status" value="1"/>
</dbReference>
<dbReference type="PROSITE" id="PS00330">
    <property type="entry name" value="HEMOLYSIN_CALCIUM"/>
    <property type="match status" value="2"/>
</dbReference>
<dbReference type="NCBIfam" id="TIGR03661">
    <property type="entry name" value="T1SS_VCA0849"/>
    <property type="match status" value="1"/>
</dbReference>
<reference evidence="1 2" key="1">
    <citation type="submission" date="2020-05" db="EMBL/GenBank/DDBJ databases">
        <title>Azospirillum oleiclasticum sp. nov, a nitrogen-fixing and heavy crude oil-emulsifying bacterium isolated from the crude oil of Yumen Oilfield.</title>
        <authorList>
            <person name="Wu D."/>
            <person name="Cai M."/>
            <person name="Zhang X."/>
        </authorList>
    </citation>
    <scope>NUCLEOTIDE SEQUENCE [LARGE SCALE GENOMIC DNA]</scope>
    <source>
        <strain evidence="1 2">ROY-1-1-2</strain>
    </source>
</reference>
<organism evidence="1 2">
    <name type="scientific">Azospirillum oleiclasticum</name>
    <dbReference type="NCBI Taxonomy" id="2735135"/>
    <lineage>
        <taxon>Bacteria</taxon>
        <taxon>Pseudomonadati</taxon>
        <taxon>Pseudomonadota</taxon>
        <taxon>Alphaproteobacteria</taxon>
        <taxon>Rhodospirillales</taxon>
        <taxon>Azospirillaceae</taxon>
        <taxon>Azospirillum</taxon>
    </lineage>
</organism>
<dbReference type="RefSeq" id="WP_180284735.1">
    <property type="nucleotide sequence ID" value="NZ_JABFDB010000023.1"/>
</dbReference>
<dbReference type="InterPro" id="IPR011049">
    <property type="entry name" value="Serralysin-like_metalloprot_C"/>
</dbReference>
<evidence type="ECO:0000313" key="1">
    <source>
        <dbReference type="EMBL" id="NYZ22957.1"/>
    </source>
</evidence>
<proteinExistence type="predicted"/>
<dbReference type="InterPro" id="IPR018511">
    <property type="entry name" value="Hemolysin-typ_Ca-bd_CS"/>
</dbReference>
<gene>
    <name evidence="1" type="ORF">HND93_24895</name>
</gene>
<dbReference type="Proteomes" id="UP000584642">
    <property type="component" value="Unassembled WGS sequence"/>
</dbReference>
<dbReference type="EMBL" id="JABFDB010000023">
    <property type="protein sequence ID" value="NYZ22957.1"/>
    <property type="molecule type" value="Genomic_DNA"/>
</dbReference>
<name>A0ABX2TIF3_9PROT</name>
<dbReference type="Gene3D" id="2.60.120.200">
    <property type="match status" value="1"/>
</dbReference>
<dbReference type="PRINTS" id="PR00313">
    <property type="entry name" value="CABNDNGRPT"/>
</dbReference>
<comment type="caution">
    <text evidence="1">The sequence shown here is derived from an EMBL/GenBank/DDBJ whole genome shotgun (WGS) entry which is preliminary data.</text>
</comment>
<dbReference type="Pfam" id="PF00353">
    <property type="entry name" value="HemolysinCabind"/>
    <property type="match status" value="2"/>
</dbReference>
<accession>A0ABX2TIF3</accession>
<dbReference type="InterPro" id="IPR025975">
    <property type="entry name" value="Polysacc_lyase"/>
</dbReference>
<protein>
    <submittedName>
        <fullName evidence="1">Type I secretion C-terminal target domain-containing protein</fullName>
    </submittedName>
</protein>
<dbReference type="Pfam" id="PF14099">
    <property type="entry name" value="Polysacc_lyase"/>
    <property type="match status" value="1"/>
</dbReference>
<dbReference type="InterPro" id="IPR001343">
    <property type="entry name" value="Hemolysn_Ca-bd"/>
</dbReference>